<dbReference type="AlphaFoldDB" id="A0A926XT98"/>
<proteinExistence type="predicted"/>
<protein>
    <submittedName>
        <fullName evidence="1">Tetratricopeptide repeat protein</fullName>
    </submittedName>
</protein>
<sequence>MKRLFILLWLMPVLGFCQDGEQYLRSSASMLANNRSIQKRFYYAETREQKRLDTLSASGENYRYRALNYLWHQQYEQAEIWLEKTTTLYPREHGFVGEQYLHLRDYPRALAHFDAYDALTPNFDDIVGYNPVSYMRGLVHRATGNHQKAIEQFSVGIDSLTKKHGTEWVNYKHFVSRAVSYIATQQAEKALIDLEKAAKNFNRSALIHYHRGRALLQLGQTAEARTAFQDASFFFKALRAERSADYQEDDYNPVYEPEIDEALANLKNQRP</sequence>
<accession>A0A926XT98</accession>
<dbReference type="Proteomes" id="UP000598820">
    <property type="component" value="Unassembled WGS sequence"/>
</dbReference>
<organism evidence="1 2">
    <name type="scientific">Spirosoma profusum</name>
    <dbReference type="NCBI Taxonomy" id="2771354"/>
    <lineage>
        <taxon>Bacteria</taxon>
        <taxon>Pseudomonadati</taxon>
        <taxon>Bacteroidota</taxon>
        <taxon>Cytophagia</taxon>
        <taxon>Cytophagales</taxon>
        <taxon>Cytophagaceae</taxon>
        <taxon>Spirosoma</taxon>
    </lineage>
</organism>
<dbReference type="RefSeq" id="WP_190885463.1">
    <property type="nucleotide sequence ID" value="NZ_JACWZY010000002.1"/>
</dbReference>
<keyword evidence="2" id="KW-1185">Reference proteome</keyword>
<name>A0A926XT98_9BACT</name>
<dbReference type="EMBL" id="JACWZY010000002">
    <property type="protein sequence ID" value="MBD2699607.1"/>
    <property type="molecule type" value="Genomic_DNA"/>
</dbReference>
<evidence type="ECO:0000313" key="1">
    <source>
        <dbReference type="EMBL" id="MBD2699607.1"/>
    </source>
</evidence>
<evidence type="ECO:0000313" key="2">
    <source>
        <dbReference type="Proteomes" id="UP000598820"/>
    </source>
</evidence>
<dbReference type="Gene3D" id="1.25.40.10">
    <property type="entry name" value="Tetratricopeptide repeat domain"/>
    <property type="match status" value="2"/>
</dbReference>
<dbReference type="SUPFAM" id="SSF48452">
    <property type="entry name" value="TPR-like"/>
    <property type="match status" value="2"/>
</dbReference>
<comment type="caution">
    <text evidence="1">The sequence shown here is derived from an EMBL/GenBank/DDBJ whole genome shotgun (WGS) entry which is preliminary data.</text>
</comment>
<gene>
    <name evidence="1" type="ORF">IC229_03090</name>
</gene>
<dbReference type="InterPro" id="IPR011990">
    <property type="entry name" value="TPR-like_helical_dom_sf"/>
</dbReference>
<dbReference type="Pfam" id="PF13432">
    <property type="entry name" value="TPR_16"/>
    <property type="match status" value="1"/>
</dbReference>
<reference evidence="1" key="1">
    <citation type="submission" date="2020-09" db="EMBL/GenBank/DDBJ databases">
        <authorList>
            <person name="Kim M.K."/>
        </authorList>
    </citation>
    <scope>NUCLEOTIDE SEQUENCE</scope>
    <source>
        <strain evidence="1">BT702</strain>
    </source>
</reference>